<dbReference type="InterPro" id="IPR039298">
    <property type="entry name" value="ACOT13"/>
</dbReference>
<dbReference type="NCBIfam" id="TIGR00369">
    <property type="entry name" value="unchar_dom_1"/>
    <property type="match status" value="1"/>
</dbReference>
<proteinExistence type="inferred from homology"/>
<evidence type="ECO:0000313" key="5">
    <source>
        <dbReference type="Proteomes" id="UP000532010"/>
    </source>
</evidence>
<evidence type="ECO:0000313" key="4">
    <source>
        <dbReference type="EMBL" id="MBB3020229.1"/>
    </source>
</evidence>
<dbReference type="Pfam" id="PF03061">
    <property type="entry name" value="4HBT"/>
    <property type="match status" value="1"/>
</dbReference>
<evidence type="ECO:0000256" key="1">
    <source>
        <dbReference type="ARBA" id="ARBA00008324"/>
    </source>
</evidence>
<dbReference type="InterPro" id="IPR029069">
    <property type="entry name" value="HotDog_dom_sf"/>
</dbReference>
<dbReference type="PANTHER" id="PTHR21660">
    <property type="entry name" value="THIOESTERASE SUPERFAMILY MEMBER-RELATED"/>
    <property type="match status" value="1"/>
</dbReference>
<dbReference type="AlphaFoldDB" id="A0A7W4VN40"/>
<dbReference type="RefSeq" id="WP_183452034.1">
    <property type="nucleotide sequence ID" value="NZ_JACHWB010000004.1"/>
</dbReference>
<organism evidence="4 5">
    <name type="scientific">Microvirga lupini</name>
    <dbReference type="NCBI Taxonomy" id="420324"/>
    <lineage>
        <taxon>Bacteria</taxon>
        <taxon>Pseudomonadati</taxon>
        <taxon>Pseudomonadota</taxon>
        <taxon>Alphaproteobacteria</taxon>
        <taxon>Hyphomicrobiales</taxon>
        <taxon>Methylobacteriaceae</taxon>
        <taxon>Microvirga</taxon>
    </lineage>
</organism>
<comment type="similarity">
    <text evidence="1">Belongs to the thioesterase PaaI family.</text>
</comment>
<sequence length="159" mass="16912">MDAIPFESRAAGIRERVALQGFMHLVGAQIDELTPGFATISVARRDDLLQQHGLFHGGVTAFLIDNGTTIAAATALKPGQGVLTAEYKLNLFSPADGDRLICRSRVVKPGSRMIIVAADVFTEKDGREKQTAVALATIAVLDQTSMPPLRQAGQVASGR</sequence>
<reference evidence="4 5" key="1">
    <citation type="submission" date="2020-08" db="EMBL/GenBank/DDBJ databases">
        <title>The Agave Microbiome: Exploring the role of microbial communities in plant adaptations to desert environments.</title>
        <authorList>
            <person name="Partida-Martinez L.P."/>
        </authorList>
    </citation>
    <scope>NUCLEOTIDE SEQUENCE [LARGE SCALE GENOMIC DNA]</scope>
    <source>
        <strain evidence="4 5">AT3.9</strain>
    </source>
</reference>
<feature type="domain" description="Thioesterase" evidence="3">
    <location>
        <begin position="52"/>
        <end position="127"/>
    </location>
</feature>
<dbReference type="EMBL" id="JACHWB010000004">
    <property type="protein sequence ID" value="MBB3020229.1"/>
    <property type="molecule type" value="Genomic_DNA"/>
</dbReference>
<keyword evidence="2" id="KW-0378">Hydrolase</keyword>
<gene>
    <name evidence="4" type="ORF">FHR70_003310</name>
</gene>
<evidence type="ECO:0000259" key="3">
    <source>
        <dbReference type="Pfam" id="PF03061"/>
    </source>
</evidence>
<dbReference type="PANTHER" id="PTHR21660:SF1">
    <property type="entry name" value="ACYL-COENZYME A THIOESTERASE 13"/>
    <property type="match status" value="1"/>
</dbReference>
<dbReference type="Gene3D" id="3.10.129.10">
    <property type="entry name" value="Hotdog Thioesterase"/>
    <property type="match status" value="1"/>
</dbReference>
<keyword evidence="5" id="KW-1185">Reference proteome</keyword>
<dbReference type="SUPFAM" id="SSF54637">
    <property type="entry name" value="Thioesterase/thiol ester dehydrase-isomerase"/>
    <property type="match status" value="1"/>
</dbReference>
<dbReference type="Proteomes" id="UP000532010">
    <property type="component" value="Unassembled WGS sequence"/>
</dbReference>
<dbReference type="InterPro" id="IPR003736">
    <property type="entry name" value="PAAI_dom"/>
</dbReference>
<comment type="caution">
    <text evidence="4">The sequence shown here is derived from an EMBL/GenBank/DDBJ whole genome shotgun (WGS) entry which is preliminary data.</text>
</comment>
<accession>A0A7W4VN40</accession>
<evidence type="ECO:0000256" key="2">
    <source>
        <dbReference type="ARBA" id="ARBA00022801"/>
    </source>
</evidence>
<name>A0A7W4VN40_9HYPH</name>
<dbReference type="CDD" id="cd03443">
    <property type="entry name" value="PaaI_thioesterase"/>
    <property type="match status" value="1"/>
</dbReference>
<protein>
    <submittedName>
        <fullName evidence="4">Uncharacterized protein (TIGR00369 family)</fullName>
    </submittedName>
</protein>
<dbReference type="InterPro" id="IPR006683">
    <property type="entry name" value="Thioestr_dom"/>
</dbReference>
<dbReference type="GO" id="GO:0047617">
    <property type="term" value="F:fatty acyl-CoA hydrolase activity"/>
    <property type="evidence" value="ECO:0007669"/>
    <property type="project" value="InterPro"/>
</dbReference>